<keyword evidence="8" id="KW-1185">Reference proteome</keyword>
<evidence type="ECO:0000256" key="5">
    <source>
        <dbReference type="SAM" id="MobiDB-lite"/>
    </source>
</evidence>
<sequence length="765" mass="89092">MSGKKRSFHGGKGSYDKRYEKQRKRKKTKFNYREASYVKERELKNEQIENRRRLLEEEAAQQIHHEVTDNSEDEVDYVNKLVEKLPNRKILRNVNSKSDSESELSELSSTSNDESYQSHDESFQNNENKNSSTDEEDKEKMTNQKDEDENLEDAEEDIETVKEDVDCLKDPYSVHLNYDLDTNLLKVLSCELQITEVTKFKWPKLGNIICEIPNSKNANNSDNISTISVLETKQYAQSGKVPILIDTVDWNDLFIKPQIQPNLEKANSTNLSSIESVTSPLTPLQKELFSIINNYQDLYYPERTFSNAEEIRFVYCLHTINHLLKTRTKILHHNAKLAKLKDLATANIPDEYRDQGFFRPKVLIILPFKHSCLQIVKLLIAILIGEDTGGSVMNKNRFMKDFTGNELALPKKNPKPEDYAKIFEGNISDDFKIGISITKKTLKLYTEFYSSDIIICSMLGLRMLIGVEGEAERDYDFLASIELLIVDQTELFLMQNWDHMLHILNHLHLQPKKSSGIDFSRVRSWSINGWSKYYRQTLIFSNVLLPQIVNIFNKNCCNYAGKVKVQNAIHSGSVNQVVLRVTQTFQKFYSLSYPQSLVDRLEVFKKEILPRFKDGIMNHTLIYVVDYYDFVKLRNYLKKEEINFVQISDYSRDAKVARARDMFFHSDAHFLLYSERFHFYNRIRIKGIRHIIFYSLPTIPHFYNEICNFMQESYQNPKAGSKNNMSVTSIYTKYDSYVLSAIVGTERANQMIKSEKTVHTIITTA</sequence>
<organism evidence="8 9">
    <name type="scientific">Polistes dominula</name>
    <name type="common">European paper wasp</name>
    <name type="synonym">Vespa dominula</name>
    <dbReference type="NCBI Taxonomy" id="743375"/>
    <lineage>
        <taxon>Eukaryota</taxon>
        <taxon>Metazoa</taxon>
        <taxon>Ecdysozoa</taxon>
        <taxon>Arthropoda</taxon>
        <taxon>Hexapoda</taxon>
        <taxon>Insecta</taxon>
        <taxon>Pterygota</taxon>
        <taxon>Neoptera</taxon>
        <taxon>Endopterygota</taxon>
        <taxon>Hymenoptera</taxon>
        <taxon>Apocrita</taxon>
        <taxon>Aculeata</taxon>
        <taxon>Vespoidea</taxon>
        <taxon>Vespidae</taxon>
        <taxon>Polistinae</taxon>
        <taxon>Polistini</taxon>
        <taxon>Polistes</taxon>
    </lineage>
</organism>
<dbReference type="RefSeq" id="XP_015187958.1">
    <property type="nucleotide sequence ID" value="XM_015332472.1"/>
</dbReference>
<dbReference type="PANTHER" id="PTHR12933:SF0">
    <property type="entry name" value="U3 SMALL NUCLEOLAR RNA-ASSOCIATED PROTEIN 25 HOMOLOG"/>
    <property type="match status" value="1"/>
</dbReference>
<reference evidence="9" key="1">
    <citation type="submission" date="2025-08" db="UniProtKB">
        <authorList>
            <consortium name="RefSeq"/>
        </authorList>
    </citation>
    <scope>IDENTIFICATION</scope>
    <source>
        <tissue evidence="9">Whole body</tissue>
    </source>
</reference>
<keyword evidence="4" id="KW-0175">Coiled coil</keyword>
<comment type="similarity">
    <text evidence="2">Belongs to the UTP25 family.</text>
</comment>
<dbReference type="GeneID" id="107072485"/>
<feature type="region of interest" description="Disordered" evidence="5">
    <location>
        <begin position="1"/>
        <end position="34"/>
    </location>
</feature>
<evidence type="ECO:0000259" key="6">
    <source>
        <dbReference type="Pfam" id="PF06862"/>
    </source>
</evidence>
<feature type="compositionally biased region" description="Low complexity" evidence="5">
    <location>
        <begin position="105"/>
        <end position="115"/>
    </location>
</feature>
<evidence type="ECO:0000313" key="8">
    <source>
        <dbReference type="Proteomes" id="UP000694924"/>
    </source>
</evidence>
<dbReference type="Pfam" id="PF22916">
    <property type="entry name" value="UTP25_NTPase-like"/>
    <property type="match status" value="1"/>
</dbReference>
<name>A0ABM1J670_POLDO</name>
<evidence type="ECO:0000256" key="1">
    <source>
        <dbReference type="ARBA" id="ARBA00004604"/>
    </source>
</evidence>
<feature type="compositionally biased region" description="Basic residues" evidence="5">
    <location>
        <begin position="20"/>
        <end position="30"/>
    </location>
</feature>
<evidence type="ECO:0000313" key="9">
    <source>
        <dbReference type="RefSeq" id="XP_015187958.1"/>
    </source>
</evidence>
<evidence type="ECO:0000259" key="7">
    <source>
        <dbReference type="Pfam" id="PF22916"/>
    </source>
</evidence>
<evidence type="ECO:0000256" key="2">
    <source>
        <dbReference type="ARBA" id="ARBA00009223"/>
    </source>
</evidence>
<protein>
    <submittedName>
        <fullName evidence="9">Digestive organ expansion factor homolog</fullName>
    </submittedName>
</protein>
<feature type="domain" description="UTP25 NTP hydrolase-like" evidence="7">
    <location>
        <begin position="295"/>
        <end position="563"/>
    </location>
</feature>
<evidence type="ECO:0000256" key="3">
    <source>
        <dbReference type="ARBA" id="ARBA00023242"/>
    </source>
</evidence>
<feature type="compositionally biased region" description="Acidic residues" evidence="5">
    <location>
        <begin position="146"/>
        <end position="156"/>
    </location>
</feature>
<proteinExistence type="inferred from homology"/>
<comment type="subcellular location">
    <subcellularLocation>
        <location evidence="1">Nucleus</location>
        <location evidence="1">Nucleolus</location>
    </subcellularLocation>
</comment>
<evidence type="ECO:0000256" key="4">
    <source>
        <dbReference type="SAM" id="Coils"/>
    </source>
</evidence>
<dbReference type="Pfam" id="PF06862">
    <property type="entry name" value="Utp25_C"/>
    <property type="match status" value="1"/>
</dbReference>
<gene>
    <name evidence="9" type="primary">LOC107072485</name>
</gene>
<feature type="region of interest" description="Disordered" evidence="5">
    <location>
        <begin position="93"/>
        <end position="156"/>
    </location>
</feature>
<dbReference type="PANTHER" id="PTHR12933">
    <property type="entry name" value="ORF PROTEIN-RELATED"/>
    <property type="match status" value="1"/>
</dbReference>
<feature type="coiled-coil region" evidence="4">
    <location>
        <begin position="38"/>
        <end position="65"/>
    </location>
</feature>
<accession>A0ABM1J670</accession>
<feature type="domain" description="UTP25 C-terminal" evidence="6">
    <location>
        <begin position="574"/>
        <end position="760"/>
    </location>
</feature>
<dbReference type="Proteomes" id="UP000694924">
    <property type="component" value="Unplaced"/>
</dbReference>
<dbReference type="InterPro" id="IPR010678">
    <property type="entry name" value="UTP25"/>
</dbReference>
<dbReference type="InterPro" id="IPR053940">
    <property type="entry name" value="UTP25_NTPase-like"/>
</dbReference>
<keyword evidence="3" id="KW-0539">Nucleus</keyword>
<dbReference type="InterPro" id="IPR053939">
    <property type="entry name" value="UTP25_C"/>
</dbReference>